<comment type="caution">
    <text evidence="4">The sequence shown here is derived from an EMBL/GenBank/DDBJ whole genome shotgun (WGS) entry which is preliminary data.</text>
</comment>
<accession>A0A9X1XE77</accession>
<dbReference type="EMBL" id="JAIWJX010000002">
    <property type="protein sequence ID" value="MCK6258858.1"/>
    <property type="molecule type" value="Genomic_DNA"/>
</dbReference>
<dbReference type="AlphaFoldDB" id="A0A9X1XE77"/>
<keyword evidence="2" id="KW-0326">Glycosidase</keyword>
<sequence length="314" mass="34918">MNVLFFTDLGIDDAFALIYALKHPQIKVIGIVADYGNVSRDRAIRNAQYILTMTNSDHIPIISGASRPVLGTEPEFFPYVHGAEGLGTVIPEEMPKALYNFSNIFTVIKESTEPVSIVNIGRLTSLAMAFILHPELLNLVQNIYVMGGAFLVRGNVTPYAEANIFGDPTSASIVINHTSPLAVSLFPLNVTEKAIATPQFVQSLIKDSEDTSGHFLRRIYEFYYTFYKKERPGLRGAPIHDLVPVSALVNPSIFKYVERNVQIVENSSIFGKGITVADFREHPVINPGDNDFSIIAYDMDYDAFLKDVYTVMRS</sequence>
<dbReference type="SUPFAM" id="SSF53590">
    <property type="entry name" value="Nucleoside hydrolase"/>
    <property type="match status" value="1"/>
</dbReference>
<dbReference type="PANTHER" id="PTHR12304:SF4">
    <property type="entry name" value="URIDINE NUCLEOSIDASE"/>
    <property type="match status" value="1"/>
</dbReference>
<keyword evidence="5" id="KW-1185">Reference proteome</keyword>
<evidence type="ECO:0000313" key="4">
    <source>
        <dbReference type="EMBL" id="MCK6258858.1"/>
    </source>
</evidence>
<organism evidence="4 5">
    <name type="scientific">Fictibacillus marinisediminis</name>
    <dbReference type="NCBI Taxonomy" id="2878389"/>
    <lineage>
        <taxon>Bacteria</taxon>
        <taxon>Bacillati</taxon>
        <taxon>Bacillota</taxon>
        <taxon>Bacilli</taxon>
        <taxon>Bacillales</taxon>
        <taxon>Fictibacillaceae</taxon>
        <taxon>Fictibacillus</taxon>
    </lineage>
</organism>
<dbReference type="Gene3D" id="3.90.245.10">
    <property type="entry name" value="Ribonucleoside hydrolase-like"/>
    <property type="match status" value="1"/>
</dbReference>
<dbReference type="InterPro" id="IPR036452">
    <property type="entry name" value="Ribo_hydro-like"/>
</dbReference>
<name>A0A9X1XE77_9BACL</name>
<keyword evidence="1 4" id="KW-0378">Hydrolase</keyword>
<dbReference type="GO" id="GO:0008477">
    <property type="term" value="F:purine nucleosidase activity"/>
    <property type="evidence" value="ECO:0007669"/>
    <property type="project" value="TreeGrafter"/>
</dbReference>
<gene>
    <name evidence="4" type="ORF">LCY76_20010</name>
</gene>
<feature type="domain" description="Inosine/uridine-preferring nucleoside hydrolase" evidence="3">
    <location>
        <begin position="3"/>
        <end position="305"/>
    </location>
</feature>
<evidence type="ECO:0000256" key="2">
    <source>
        <dbReference type="ARBA" id="ARBA00023295"/>
    </source>
</evidence>
<dbReference type="RefSeq" id="WP_248254092.1">
    <property type="nucleotide sequence ID" value="NZ_JAIWJX010000002.1"/>
</dbReference>
<dbReference type="Pfam" id="PF01156">
    <property type="entry name" value="IU_nuc_hydro"/>
    <property type="match status" value="1"/>
</dbReference>
<evidence type="ECO:0000256" key="1">
    <source>
        <dbReference type="ARBA" id="ARBA00022801"/>
    </source>
</evidence>
<dbReference type="InterPro" id="IPR001910">
    <property type="entry name" value="Inosine/uridine_hydrolase_dom"/>
</dbReference>
<reference evidence="4" key="1">
    <citation type="submission" date="2021-09" db="EMBL/GenBank/DDBJ databases">
        <title>Genome analysis of Fictibacillus sp. KIGAM418 isolated from marine sediment.</title>
        <authorList>
            <person name="Seo M.-J."/>
            <person name="Cho E.-S."/>
            <person name="Hwang C.Y."/>
        </authorList>
    </citation>
    <scope>NUCLEOTIDE SEQUENCE</scope>
    <source>
        <strain evidence="4">KIGAM418</strain>
    </source>
</reference>
<evidence type="ECO:0000313" key="5">
    <source>
        <dbReference type="Proteomes" id="UP001139011"/>
    </source>
</evidence>
<dbReference type="GO" id="GO:0006152">
    <property type="term" value="P:purine nucleoside catabolic process"/>
    <property type="evidence" value="ECO:0007669"/>
    <property type="project" value="TreeGrafter"/>
</dbReference>
<evidence type="ECO:0000259" key="3">
    <source>
        <dbReference type="Pfam" id="PF01156"/>
    </source>
</evidence>
<dbReference type="GO" id="GO:0005829">
    <property type="term" value="C:cytosol"/>
    <property type="evidence" value="ECO:0007669"/>
    <property type="project" value="TreeGrafter"/>
</dbReference>
<dbReference type="Proteomes" id="UP001139011">
    <property type="component" value="Unassembled WGS sequence"/>
</dbReference>
<dbReference type="InterPro" id="IPR023186">
    <property type="entry name" value="IUNH"/>
</dbReference>
<dbReference type="CDD" id="cd00455">
    <property type="entry name" value="nuc_hydro"/>
    <property type="match status" value="1"/>
</dbReference>
<proteinExistence type="predicted"/>
<dbReference type="PANTHER" id="PTHR12304">
    <property type="entry name" value="INOSINE-URIDINE PREFERRING NUCLEOSIDE HYDROLASE"/>
    <property type="match status" value="1"/>
</dbReference>
<protein>
    <submittedName>
        <fullName evidence="4">Nucleoside hydrolase</fullName>
    </submittedName>
</protein>